<evidence type="ECO:0000313" key="2">
    <source>
        <dbReference type="Proteomes" id="UP001606134"/>
    </source>
</evidence>
<reference evidence="1 2" key="1">
    <citation type="submission" date="2024-08" db="EMBL/GenBank/DDBJ databases">
        <authorList>
            <person name="Lu H."/>
        </authorList>
    </citation>
    <scope>NUCLEOTIDE SEQUENCE [LARGE SCALE GENOMIC DNA]</scope>
    <source>
        <strain evidence="1 2">BYS78W</strain>
    </source>
</reference>
<sequence>MNQLHLKAQIQQLGQVRYTPAGLMALDASLKAESEVIEAGKPRKVSLEIKAVAVGEVAKQLQALGMGGDAIFRGFLTHQRNGRGFIAHVTVIEPAAQEPGTI</sequence>
<comment type="caution">
    <text evidence="1">The sequence shown here is derived from an EMBL/GenBank/DDBJ whole genome shotgun (WGS) entry which is preliminary data.</text>
</comment>
<dbReference type="RefSeq" id="WP_394409571.1">
    <property type="nucleotide sequence ID" value="NZ_JBIGIC010000004.1"/>
</dbReference>
<dbReference type="SUPFAM" id="SSF50249">
    <property type="entry name" value="Nucleic acid-binding proteins"/>
    <property type="match status" value="1"/>
</dbReference>
<evidence type="ECO:0000313" key="1">
    <source>
        <dbReference type="EMBL" id="MFG6487205.1"/>
    </source>
</evidence>
<dbReference type="Gene3D" id="2.40.50.140">
    <property type="entry name" value="Nucleic acid-binding proteins"/>
    <property type="match status" value="1"/>
</dbReference>
<dbReference type="InterPro" id="IPR012340">
    <property type="entry name" value="NA-bd_OB-fold"/>
</dbReference>
<dbReference type="EMBL" id="JBIGIC010000004">
    <property type="protein sequence ID" value="MFG6487205.1"/>
    <property type="molecule type" value="Genomic_DNA"/>
</dbReference>
<proteinExistence type="predicted"/>
<dbReference type="Proteomes" id="UP001606134">
    <property type="component" value="Unassembled WGS sequence"/>
</dbReference>
<protein>
    <submittedName>
        <fullName evidence="1">Primosomal replication protein N</fullName>
    </submittedName>
</protein>
<dbReference type="PIRSF" id="PIRSF003135">
    <property type="entry name" value="Primosomal_n"/>
    <property type="match status" value="1"/>
</dbReference>
<organism evidence="1 2">
    <name type="scientific">Pelomonas candidula</name>
    <dbReference type="NCBI Taxonomy" id="3299025"/>
    <lineage>
        <taxon>Bacteria</taxon>
        <taxon>Pseudomonadati</taxon>
        <taxon>Pseudomonadota</taxon>
        <taxon>Betaproteobacteria</taxon>
        <taxon>Burkholderiales</taxon>
        <taxon>Sphaerotilaceae</taxon>
        <taxon>Roseateles</taxon>
    </lineage>
</organism>
<keyword evidence="2" id="KW-1185">Reference proteome</keyword>
<accession>A0ABW7HBC0</accession>
<dbReference type="InterPro" id="IPR023646">
    <property type="entry name" value="Prisomal_replication_PriB"/>
</dbReference>
<dbReference type="NCBIfam" id="TIGR04418">
    <property type="entry name" value="PriB_gamma"/>
    <property type="match status" value="1"/>
</dbReference>
<gene>
    <name evidence="1" type="primary">priB</name>
    <name evidence="1" type="ORF">ACG04R_11035</name>
</gene>
<name>A0ABW7HBC0_9BURK</name>
<dbReference type="Pfam" id="PF22657">
    <property type="entry name" value="SSB_1"/>
    <property type="match status" value="1"/>
</dbReference>